<dbReference type="Pfam" id="PF00535">
    <property type="entry name" value="Glycos_transf_2"/>
    <property type="match status" value="1"/>
</dbReference>
<dbReference type="GO" id="GO:0005886">
    <property type="term" value="C:plasma membrane"/>
    <property type="evidence" value="ECO:0007669"/>
    <property type="project" value="UniProtKB-SubCell"/>
</dbReference>
<evidence type="ECO:0000256" key="5">
    <source>
        <dbReference type="ARBA" id="ARBA00022692"/>
    </source>
</evidence>
<comment type="similarity">
    <text evidence="8">Belongs to the glycosyltransferase 2 family. GtrB subfamily.</text>
</comment>
<dbReference type="Gene3D" id="3.90.550.10">
    <property type="entry name" value="Spore Coat Polysaccharide Biosynthesis Protein SpsA, Chain A"/>
    <property type="match status" value="1"/>
</dbReference>
<keyword evidence="2" id="KW-1003">Cell membrane</keyword>
<name>M9VZA3_STROR</name>
<feature type="compositionally biased region" description="Polar residues" evidence="9">
    <location>
        <begin position="1"/>
        <end position="26"/>
    </location>
</feature>
<dbReference type="FunFam" id="3.90.550.10:FF:000079">
    <property type="entry name" value="Probable glycosyl transferase"/>
    <property type="match status" value="1"/>
</dbReference>
<reference evidence="12" key="1">
    <citation type="journal article" date="2014" name="Mol. Oral. Microbiol.">
        <title>Genetic basis of coaggregation receptor polysaccharide biosynthesis in Streptococcus sanguinis and related species.</title>
        <authorList>
            <person name="Yang J."/>
            <person name="Yoshida Y."/>
            <person name="Cisar J.O."/>
        </authorList>
    </citation>
    <scope>NUCLEOTIDE SEQUENCE</scope>
    <source>
        <strain evidence="12">34</strain>
    </source>
</reference>
<keyword evidence="5 10" id="KW-0812">Transmembrane</keyword>
<evidence type="ECO:0000313" key="12">
    <source>
        <dbReference type="EMBL" id="AGJ84236.1"/>
    </source>
</evidence>
<comment type="subcellular location">
    <subcellularLocation>
        <location evidence="1">Cell membrane</location>
        <topology evidence="1">Multi-pass membrane protein</topology>
    </subcellularLocation>
</comment>
<protein>
    <submittedName>
        <fullName evidence="12">Glycosyl transferase</fullName>
    </submittedName>
</protein>
<dbReference type="AlphaFoldDB" id="M9VZA3"/>
<dbReference type="EMBL" id="KC620451">
    <property type="protein sequence ID" value="AGJ84236.1"/>
    <property type="molecule type" value="Genomic_DNA"/>
</dbReference>
<evidence type="ECO:0000256" key="4">
    <source>
        <dbReference type="ARBA" id="ARBA00022679"/>
    </source>
</evidence>
<feature type="domain" description="Glycosyltransferase 2-like" evidence="11">
    <location>
        <begin position="50"/>
        <end position="215"/>
    </location>
</feature>
<evidence type="ECO:0000256" key="9">
    <source>
        <dbReference type="SAM" id="MobiDB-lite"/>
    </source>
</evidence>
<evidence type="ECO:0000256" key="10">
    <source>
        <dbReference type="SAM" id="Phobius"/>
    </source>
</evidence>
<evidence type="ECO:0000259" key="11">
    <source>
        <dbReference type="Pfam" id="PF00535"/>
    </source>
</evidence>
<proteinExistence type="inferred from homology"/>
<evidence type="ECO:0000256" key="6">
    <source>
        <dbReference type="ARBA" id="ARBA00022989"/>
    </source>
</evidence>
<dbReference type="PANTHER" id="PTHR48090">
    <property type="entry name" value="UNDECAPRENYL-PHOSPHATE 4-DEOXY-4-FORMAMIDO-L-ARABINOSE TRANSFERASE-RELATED"/>
    <property type="match status" value="1"/>
</dbReference>
<dbReference type="SUPFAM" id="SSF53448">
    <property type="entry name" value="Nucleotide-diphospho-sugar transferases"/>
    <property type="match status" value="1"/>
</dbReference>
<keyword evidence="6 10" id="KW-1133">Transmembrane helix</keyword>
<dbReference type="InterPro" id="IPR001173">
    <property type="entry name" value="Glyco_trans_2-like"/>
</dbReference>
<keyword evidence="7 10" id="KW-0472">Membrane</keyword>
<accession>M9VZA3</accession>
<dbReference type="CDD" id="cd04187">
    <property type="entry name" value="DPM1_like_bac"/>
    <property type="match status" value="1"/>
</dbReference>
<dbReference type="GO" id="GO:0016757">
    <property type="term" value="F:glycosyltransferase activity"/>
    <property type="evidence" value="ECO:0007669"/>
    <property type="project" value="UniProtKB-KW"/>
</dbReference>
<evidence type="ECO:0000256" key="3">
    <source>
        <dbReference type="ARBA" id="ARBA00022676"/>
    </source>
</evidence>
<organism evidence="12">
    <name type="scientific">Streptococcus oralis</name>
    <dbReference type="NCBI Taxonomy" id="1303"/>
    <lineage>
        <taxon>Bacteria</taxon>
        <taxon>Bacillati</taxon>
        <taxon>Bacillota</taxon>
        <taxon>Bacilli</taxon>
        <taxon>Lactobacillales</taxon>
        <taxon>Streptococcaceae</taxon>
        <taxon>Streptococcus</taxon>
    </lineage>
</organism>
<dbReference type="PANTHER" id="PTHR48090:SF8">
    <property type="entry name" value="GLYCOSYLTRANSFERASE CSBB-RELATED"/>
    <property type="match status" value="1"/>
</dbReference>
<feature type="transmembrane region" description="Helical" evidence="10">
    <location>
        <begin position="276"/>
        <end position="297"/>
    </location>
</feature>
<evidence type="ECO:0000256" key="1">
    <source>
        <dbReference type="ARBA" id="ARBA00004651"/>
    </source>
</evidence>
<dbReference type="InterPro" id="IPR029044">
    <property type="entry name" value="Nucleotide-diphossugar_trans"/>
</dbReference>
<sequence length="367" mass="41181">MISLPATQTQQKPKQSSDGKQNSTSPKCVKTHGVGKASIQMDLKTKMMISIIVPCLNEEEVLPLFYKSVEALLPDLGAEVEYVFVDDGSNDGTLELLKTYREQNPAVRYVSFSRNFGKEAALYAGLQHATGDLVVVMDADLQDPPSMLLEMKALLDQNADLDCVGTRRTSREGEPFFRSFCADLFYRLMQKISPVALPSGVRDFRMMRRSVVDAILTLTESNRFSKGLFAWVGFKTHYLDYPNVERQAGKTSWSFRQLFFYSIEGILNFSDFPLSIAFVAGLLSCFLSFAMTVFVVFRTLILGNPTSGWTSLMAVILFLGGIQLLTIGILGKYISKIYLETKKRPLYLVKEKSDLSIIEGKNNQKRL</sequence>
<feature type="region of interest" description="Disordered" evidence="9">
    <location>
        <begin position="1"/>
        <end position="30"/>
    </location>
</feature>
<feature type="transmembrane region" description="Helical" evidence="10">
    <location>
        <begin position="309"/>
        <end position="334"/>
    </location>
</feature>
<evidence type="ECO:0000256" key="2">
    <source>
        <dbReference type="ARBA" id="ARBA00022475"/>
    </source>
</evidence>
<keyword evidence="4 12" id="KW-0808">Transferase</keyword>
<evidence type="ECO:0000256" key="7">
    <source>
        <dbReference type="ARBA" id="ARBA00023136"/>
    </source>
</evidence>
<dbReference type="InterPro" id="IPR050256">
    <property type="entry name" value="Glycosyltransferase_2"/>
</dbReference>
<keyword evidence="3" id="KW-0328">Glycosyltransferase</keyword>
<evidence type="ECO:0000256" key="8">
    <source>
        <dbReference type="ARBA" id="ARBA00038152"/>
    </source>
</evidence>